<keyword evidence="6 15" id="KW-0460">Magnesium</keyword>
<dbReference type="PROSITE" id="PS00886">
    <property type="entry name" value="ILVD_EDD_1"/>
    <property type="match status" value="1"/>
</dbReference>
<protein>
    <recommendedName>
        <fullName evidence="14 15">Dihydroxy-acid dehydratase</fullName>
        <shortName evidence="15">DAD</shortName>
        <ecNumber evidence="14 15">4.2.1.9</ecNumber>
    </recommendedName>
</protein>
<dbReference type="InterPro" id="IPR042096">
    <property type="entry name" value="Dihydro-acid_dehy_C"/>
</dbReference>
<evidence type="ECO:0000256" key="4">
    <source>
        <dbReference type="ARBA" id="ARBA00022714"/>
    </source>
</evidence>
<keyword evidence="10 15" id="KW-0100">Branched-chain amino acid biosynthesis</keyword>
<keyword evidence="8 15" id="KW-0411">Iron-sulfur</keyword>
<dbReference type="GO" id="GO:0000287">
    <property type="term" value="F:magnesium ion binding"/>
    <property type="evidence" value="ECO:0007669"/>
    <property type="project" value="UniProtKB-UniRule"/>
</dbReference>
<dbReference type="GO" id="GO:0004160">
    <property type="term" value="F:dihydroxy-acid dehydratase activity"/>
    <property type="evidence" value="ECO:0007669"/>
    <property type="project" value="UniProtKB-UniRule"/>
</dbReference>
<evidence type="ECO:0000256" key="9">
    <source>
        <dbReference type="ARBA" id="ARBA00023239"/>
    </source>
</evidence>
<evidence type="ECO:0000256" key="12">
    <source>
        <dbReference type="ARBA" id="ARBA00029436"/>
    </source>
</evidence>
<dbReference type="Gene3D" id="3.50.30.80">
    <property type="entry name" value="IlvD/EDD C-terminal domain-like"/>
    <property type="match status" value="1"/>
</dbReference>
<evidence type="ECO:0000313" key="19">
    <source>
        <dbReference type="Proteomes" id="UP000027148"/>
    </source>
</evidence>
<dbReference type="Proteomes" id="UP000027148">
    <property type="component" value="Chromosome"/>
</dbReference>
<dbReference type="FunFam" id="3.50.30.80:FF:000001">
    <property type="entry name" value="Dihydroxy-acid dehydratase"/>
    <property type="match status" value="1"/>
</dbReference>
<evidence type="ECO:0000256" key="15">
    <source>
        <dbReference type="HAMAP-Rule" id="MF_00012"/>
    </source>
</evidence>
<dbReference type="KEGG" id="elv:FNIIJ_147"/>
<evidence type="ECO:0000259" key="16">
    <source>
        <dbReference type="Pfam" id="PF00920"/>
    </source>
</evidence>
<dbReference type="GO" id="GO:0051537">
    <property type="term" value="F:2 iron, 2 sulfur cluster binding"/>
    <property type="evidence" value="ECO:0007669"/>
    <property type="project" value="UniProtKB-UniRule"/>
</dbReference>
<evidence type="ECO:0000256" key="8">
    <source>
        <dbReference type="ARBA" id="ARBA00023014"/>
    </source>
</evidence>
<comment type="similarity">
    <text evidence="2 15">Belongs to the IlvD/Edd family.</text>
</comment>
<evidence type="ECO:0000256" key="13">
    <source>
        <dbReference type="ARBA" id="ARBA00029437"/>
    </source>
</evidence>
<gene>
    <name evidence="15 18" type="primary">ilvD</name>
    <name evidence="18" type="ORF">FNIIJ_147</name>
</gene>
<dbReference type="Pfam" id="PF00920">
    <property type="entry name" value="ILVD_EDD_N"/>
    <property type="match status" value="1"/>
</dbReference>
<dbReference type="AlphaFoldDB" id="A0A068DNV2"/>
<dbReference type="PANTHER" id="PTHR21000">
    <property type="entry name" value="DIHYDROXY-ACID DEHYDRATASE DAD"/>
    <property type="match status" value="1"/>
</dbReference>
<dbReference type="STRING" id="1415657.FNIIJ_147"/>
<evidence type="ECO:0000256" key="10">
    <source>
        <dbReference type="ARBA" id="ARBA00023304"/>
    </source>
</evidence>
<feature type="modified residue" description="N6-carboxylysine" evidence="15">
    <location>
        <position position="127"/>
    </location>
</feature>
<evidence type="ECO:0000313" key="18">
    <source>
        <dbReference type="EMBL" id="AID37430.1"/>
    </source>
</evidence>
<feature type="domain" description="Dihydroxy-acid/6-phosphogluconate dehydratase C-terminal" evidence="17">
    <location>
        <begin position="366"/>
        <end position="555"/>
    </location>
</feature>
<evidence type="ECO:0000256" key="2">
    <source>
        <dbReference type="ARBA" id="ARBA00006486"/>
    </source>
</evidence>
<reference evidence="18 19" key="1">
    <citation type="journal article" date="2014" name="Genome Biol. Evol.">
        <title>Genome sequence of "Candidatus Walczuchella monophlebidarum" the flavobacterial endosymbiont of Llaveia axin axin (Hemiptera: Coccoidea: Monophlebidae).</title>
        <authorList>
            <person name="Rosas-Perez T."/>
            <person name="Rosenblueth M."/>
            <person name="Rincon-Rosales R."/>
            <person name="Mora J."/>
            <person name="Martinez-Romero E."/>
        </authorList>
    </citation>
    <scope>NUCLEOTIDE SEQUENCE [LARGE SCALE GENOMIC DNA]</scope>
    <source>
        <strain evidence="18">FNIIJ</strain>
    </source>
</reference>
<comment type="pathway">
    <text evidence="12 15">Amino-acid biosynthesis; L-valine biosynthesis; L-valine from pyruvate: step 3/4.</text>
</comment>
<evidence type="ECO:0000256" key="6">
    <source>
        <dbReference type="ARBA" id="ARBA00022842"/>
    </source>
</evidence>
<keyword evidence="5 15" id="KW-0479">Metal-binding</keyword>
<evidence type="ECO:0000259" key="17">
    <source>
        <dbReference type="Pfam" id="PF24877"/>
    </source>
</evidence>
<feature type="binding site" evidence="15">
    <location>
        <position position="126"/>
    </location>
    <ligand>
        <name>Mg(2+)</name>
        <dbReference type="ChEBI" id="CHEBI:18420"/>
    </ligand>
</feature>
<keyword evidence="4 15" id="KW-0001">2Fe-2S</keyword>
<proteinExistence type="inferred from homology"/>
<dbReference type="UniPathway" id="UPA00049">
    <property type="reaction ID" value="UER00061"/>
</dbReference>
<feature type="binding site" evidence="15">
    <location>
        <position position="84"/>
    </location>
    <ligand>
        <name>Mg(2+)</name>
        <dbReference type="ChEBI" id="CHEBI:18420"/>
    </ligand>
</feature>
<organism evidence="18 19">
    <name type="scientific">Candidatus Walczuchella monophlebidarum</name>
    <dbReference type="NCBI Taxonomy" id="1415657"/>
    <lineage>
        <taxon>Bacteria</taxon>
        <taxon>Pseudomonadati</taxon>
        <taxon>Bacteroidota</taxon>
        <taxon>Flavobacteriia</taxon>
        <taxon>Flavobacteriales</taxon>
        <taxon>Candidatus Walczuchella</taxon>
    </lineage>
</organism>
<evidence type="ECO:0000256" key="14">
    <source>
        <dbReference type="ARBA" id="ARBA00029490"/>
    </source>
</evidence>
<dbReference type="PANTHER" id="PTHR21000:SF5">
    <property type="entry name" value="DIHYDROXY-ACID DEHYDRATASE, MITOCHONDRIAL"/>
    <property type="match status" value="1"/>
</dbReference>
<name>A0A068DNV2_9FLAO</name>
<keyword evidence="9 15" id="KW-0456">Lyase</keyword>
<keyword evidence="7 15" id="KW-0408">Iron</keyword>
<accession>A0A068DNV2</accession>
<sequence>MNKKINYLSAQLTQNPNLPAAKAMLYATGLPEEYFKKAQVGIVSNWYEGNPCNMHLNRLGRSIKKSVHEKELVGFRFNTIGVSDGISMGTPGMRYSLPSREIIADSIETVANSQHYDGIIALPGCDKNMPGVLIALIRINRPSVIVYGGSIASGYYKGEKLDVVSSFEALGKRKTKKISEEEYKNIIKNSCPGAGACGGMYTANTMAAALEAMGMTLPYSSSTPAIGADKEWECFKMGGVIQKLLQKDIKPKNIITKNSLKNAISLTTALGGSTNLILHLLAIAKTAEIDLTLPDFKKINDSVPLIGNLKPSGKFLMEDIHAIGGIPVIMKYLLENGLIEGDCMTVTGDTLKENLKYVPSLSFDQKVISSINHPIKKEGHFRILYGNIAPGGSVAKITGQEKMKFSGRARVFNSEDAFNRSILSCKINKGEVIVIRYVGPKGGPGMPEMLKPTAYITGAGLGKEVALITDGRFSGGSHGFVVGHITPEAQEGGPIALINDGDIVTINAVNNTINLEINENEWDIRRKKWRAPNLKVNMGYLYKYSKTVSYANEGCVTDQFIET</sequence>
<comment type="catalytic activity">
    <reaction evidence="11">
        <text>(2R)-2,3-dihydroxy-3-methylbutanoate = 3-methyl-2-oxobutanoate + H2O</text>
        <dbReference type="Rhea" id="RHEA:24809"/>
        <dbReference type="ChEBI" id="CHEBI:11851"/>
        <dbReference type="ChEBI" id="CHEBI:15377"/>
        <dbReference type="ChEBI" id="CHEBI:49072"/>
        <dbReference type="EC" id="4.2.1.9"/>
    </reaction>
    <physiologicalReaction direction="left-to-right" evidence="11">
        <dbReference type="Rhea" id="RHEA:24810"/>
    </physiologicalReaction>
</comment>
<dbReference type="HAMAP" id="MF_00012">
    <property type="entry name" value="IlvD"/>
    <property type="match status" value="1"/>
</dbReference>
<dbReference type="InterPro" id="IPR050165">
    <property type="entry name" value="DHAD_IlvD/Edd"/>
</dbReference>
<evidence type="ECO:0000256" key="3">
    <source>
        <dbReference type="ARBA" id="ARBA00022605"/>
    </source>
</evidence>
<dbReference type="UniPathway" id="UPA00047">
    <property type="reaction ID" value="UER00057"/>
</dbReference>
<dbReference type="SUPFAM" id="SSF143975">
    <property type="entry name" value="IlvD/EDD N-terminal domain-like"/>
    <property type="match status" value="1"/>
</dbReference>
<dbReference type="InterPro" id="IPR056740">
    <property type="entry name" value="ILV_EDD_C"/>
</dbReference>
<feature type="domain" description="Dihydroxy-acid/6-phosphogluconate dehydratase N-terminal" evidence="16">
    <location>
        <begin position="37"/>
        <end position="354"/>
    </location>
</feature>
<keyword evidence="3 15" id="KW-0028">Amino-acid biosynthesis</keyword>
<evidence type="ECO:0000256" key="11">
    <source>
        <dbReference type="ARBA" id="ARBA00029304"/>
    </source>
</evidence>
<dbReference type="InterPro" id="IPR020558">
    <property type="entry name" value="DiOHA_6PGluconate_deHydtase_CS"/>
</dbReference>
<feature type="binding site" evidence="15">
    <location>
        <position position="448"/>
    </location>
    <ligand>
        <name>Mg(2+)</name>
        <dbReference type="ChEBI" id="CHEBI:18420"/>
    </ligand>
</feature>
<comment type="subunit">
    <text evidence="15">Homodimer.</text>
</comment>
<evidence type="ECO:0000256" key="1">
    <source>
        <dbReference type="ARBA" id="ARBA00001946"/>
    </source>
</evidence>
<comment type="function">
    <text evidence="15">Functions in the biosynthesis of branched-chain amino acids. Catalyzes the dehydration of (2R,3R)-2,3-dihydroxy-3-methylpentanoate (2,3-dihydroxy-3-methylvalerate) into 2-oxo-3-methylpentanoate (2-oxo-3-methylvalerate) and of (2R)-2,3-dihydroxy-3-methylbutanoate (2,3-dihydroxyisovalerate) into 2-oxo-3-methylbutanoate (2-oxoisovalerate), the penultimate precursor to L-isoleucine and L-valine, respectively.</text>
</comment>
<keyword evidence="19" id="KW-1185">Reference proteome</keyword>
<dbReference type="EC" id="4.2.1.9" evidence="14 15"/>
<feature type="binding site" description="via carbamate group" evidence="15">
    <location>
        <position position="127"/>
    </location>
    <ligand>
        <name>Mg(2+)</name>
        <dbReference type="ChEBI" id="CHEBI:18420"/>
    </ligand>
</feature>
<dbReference type="GO" id="GO:0009097">
    <property type="term" value="P:isoleucine biosynthetic process"/>
    <property type="evidence" value="ECO:0007669"/>
    <property type="project" value="UniProtKB-UniRule"/>
</dbReference>
<comment type="caution">
    <text evidence="15">Lacks conserved residue(s) required for the propagation of feature annotation.</text>
</comment>
<dbReference type="OrthoDB" id="9807077at2"/>
<dbReference type="EMBL" id="CP006873">
    <property type="protein sequence ID" value="AID37430.1"/>
    <property type="molecule type" value="Genomic_DNA"/>
</dbReference>
<dbReference type="NCBIfam" id="NF002068">
    <property type="entry name" value="PRK00911.1"/>
    <property type="match status" value="1"/>
</dbReference>
<feature type="binding site" evidence="15">
    <location>
        <position position="52"/>
    </location>
    <ligand>
        <name>[2Fe-2S] cluster</name>
        <dbReference type="ChEBI" id="CHEBI:190135"/>
    </ligand>
</feature>
<comment type="pathway">
    <text evidence="13 15">Amino-acid biosynthesis; L-isoleucine biosynthesis; L-isoleucine from 2-oxobutanoate: step 3/4.</text>
</comment>
<dbReference type="InterPro" id="IPR004404">
    <property type="entry name" value="DihydroxyA_deHydtase"/>
</dbReference>
<dbReference type="SUPFAM" id="SSF52016">
    <property type="entry name" value="LeuD/IlvD-like"/>
    <property type="match status" value="1"/>
</dbReference>
<dbReference type="PROSITE" id="PS00887">
    <property type="entry name" value="ILVD_EDD_2"/>
    <property type="match status" value="1"/>
</dbReference>
<dbReference type="InterPro" id="IPR037237">
    <property type="entry name" value="IlvD/EDD_N"/>
</dbReference>
<dbReference type="NCBIfam" id="TIGR00110">
    <property type="entry name" value="ilvD"/>
    <property type="match status" value="1"/>
</dbReference>
<dbReference type="HOGENOM" id="CLU_014271_4_2_10"/>
<dbReference type="Pfam" id="PF24877">
    <property type="entry name" value="ILV_EDD_C"/>
    <property type="match status" value="1"/>
</dbReference>
<evidence type="ECO:0000256" key="5">
    <source>
        <dbReference type="ARBA" id="ARBA00022723"/>
    </source>
</evidence>
<dbReference type="GO" id="GO:0009099">
    <property type="term" value="P:L-valine biosynthetic process"/>
    <property type="evidence" value="ECO:0007669"/>
    <property type="project" value="UniProtKB-UniRule"/>
</dbReference>
<evidence type="ECO:0000256" key="7">
    <source>
        <dbReference type="ARBA" id="ARBA00023004"/>
    </source>
</evidence>
<feature type="active site" description="Proton acceptor" evidence="15">
    <location>
        <position position="474"/>
    </location>
</feature>
<dbReference type="InterPro" id="IPR000581">
    <property type="entry name" value="ILV_EDD_N"/>
</dbReference>
<comment type="catalytic activity">
    <reaction evidence="15">
        <text>(2R,3R)-2,3-dihydroxy-3-methylpentanoate = (S)-3-methyl-2-oxopentanoate + H2O</text>
        <dbReference type="Rhea" id="RHEA:27694"/>
        <dbReference type="ChEBI" id="CHEBI:15377"/>
        <dbReference type="ChEBI" id="CHEBI:35146"/>
        <dbReference type="ChEBI" id="CHEBI:49258"/>
        <dbReference type="EC" id="4.2.1.9"/>
    </reaction>
</comment>
<comment type="cofactor">
    <cofactor evidence="1 15">
        <name>Mg(2+)</name>
        <dbReference type="ChEBI" id="CHEBI:18420"/>
    </cofactor>
</comment>
<dbReference type="RefSeq" id="WP_038436145.1">
    <property type="nucleotide sequence ID" value="NZ_CP006873.1"/>
</dbReference>
<comment type="cofactor">
    <cofactor evidence="15">
        <name>[2Fe-2S] cluster</name>
        <dbReference type="ChEBI" id="CHEBI:190135"/>
    </cofactor>
    <text evidence="15">Binds 1 [2Fe-2S] cluster per subunit. This cluster acts as a Lewis acid cofactor.</text>
</comment>